<dbReference type="PANTHER" id="PTHR42978">
    <property type="entry name" value="QUORUM-QUENCHING LACTONASE YTNP-RELATED-RELATED"/>
    <property type="match status" value="1"/>
</dbReference>
<evidence type="ECO:0000256" key="1">
    <source>
        <dbReference type="ARBA" id="ARBA00001947"/>
    </source>
</evidence>
<dbReference type="AlphaFoldDB" id="A0A364KX73"/>
<dbReference type="Proteomes" id="UP000249363">
    <property type="component" value="Unassembled WGS sequence"/>
</dbReference>
<proteinExistence type="inferred from homology"/>
<organism evidence="7 8">
    <name type="scientific">Talaromyces amestolkiae</name>
    <dbReference type="NCBI Taxonomy" id="1196081"/>
    <lineage>
        <taxon>Eukaryota</taxon>
        <taxon>Fungi</taxon>
        <taxon>Dikarya</taxon>
        <taxon>Ascomycota</taxon>
        <taxon>Pezizomycotina</taxon>
        <taxon>Eurotiomycetes</taxon>
        <taxon>Eurotiomycetidae</taxon>
        <taxon>Eurotiales</taxon>
        <taxon>Trichocomaceae</taxon>
        <taxon>Talaromyces</taxon>
        <taxon>Talaromyces sect. Talaromyces</taxon>
    </lineage>
</organism>
<dbReference type="InterPro" id="IPR001279">
    <property type="entry name" value="Metallo-B-lactamas"/>
</dbReference>
<gene>
    <name evidence="7" type="ORF">BHQ10_004141</name>
</gene>
<comment type="similarity">
    <text evidence="2">Belongs to the metallo-beta-lactamase superfamily.</text>
</comment>
<dbReference type="GO" id="GO:0046872">
    <property type="term" value="F:metal ion binding"/>
    <property type="evidence" value="ECO:0007669"/>
    <property type="project" value="UniProtKB-KW"/>
</dbReference>
<dbReference type="SUPFAM" id="SSF56281">
    <property type="entry name" value="Metallo-hydrolase/oxidoreductase"/>
    <property type="match status" value="1"/>
</dbReference>
<dbReference type="GeneID" id="63793357"/>
<comment type="caution">
    <text evidence="7">The sequence shown here is derived from an EMBL/GenBank/DDBJ whole genome shotgun (WGS) entry which is preliminary data.</text>
</comment>
<dbReference type="CDD" id="cd07730">
    <property type="entry name" value="metallo-hydrolase-like_MBL-fold"/>
    <property type="match status" value="1"/>
</dbReference>
<dbReference type="Pfam" id="PF00753">
    <property type="entry name" value="Lactamase_B"/>
    <property type="match status" value="1"/>
</dbReference>
<feature type="domain" description="Metallo-beta-lactamase" evidence="6">
    <location>
        <begin position="71"/>
        <end position="252"/>
    </location>
</feature>
<keyword evidence="8" id="KW-1185">Reference proteome</keyword>
<dbReference type="InterPro" id="IPR051013">
    <property type="entry name" value="MBL_superfamily_lactonases"/>
</dbReference>
<dbReference type="EMBL" id="MIKG01000007">
    <property type="protein sequence ID" value="RAO68129.1"/>
    <property type="molecule type" value="Genomic_DNA"/>
</dbReference>
<reference evidence="7 8" key="1">
    <citation type="journal article" date="2017" name="Biotechnol. Biofuels">
        <title>Differential beta-glucosidase expression as a function of carbon source availability in Talaromyces amestolkiae: a genomic and proteomic approach.</title>
        <authorList>
            <person name="de Eugenio L.I."/>
            <person name="Mendez-Liter J.A."/>
            <person name="Nieto-Dominguez M."/>
            <person name="Alonso L."/>
            <person name="Gil-Munoz J."/>
            <person name="Barriuso J."/>
            <person name="Prieto A."/>
            <person name="Martinez M.J."/>
        </authorList>
    </citation>
    <scope>NUCLEOTIDE SEQUENCE [LARGE SCALE GENOMIC DNA]</scope>
    <source>
        <strain evidence="7 8">CIB</strain>
    </source>
</reference>
<name>A0A364KX73_TALAM</name>
<dbReference type="RefSeq" id="XP_040732645.1">
    <property type="nucleotide sequence ID" value="XM_040876475.1"/>
</dbReference>
<evidence type="ECO:0000259" key="6">
    <source>
        <dbReference type="Pfam" id="PF00753"/>
    </source>
</evidence>
<dbReference type="InterPro" id="IPR036866">
    <property type="entry name" value="RibonucZ/Hydroxyglut_hydro"/>
</dbReference>
<evidence type="ECO:0000256" key="5">
    <source>
        <dbReference type="ARBA" id="ARBA00022833"/>
    </source>
</evidence>
<keyword evidence="5" id="KW-0862">Zinc</keyword>
<comment type="cofactor">
    <cofactor evidence="1">
        <name>Zn(2+)</name>
        <dbReference type="ChEBI" id="CHEBI:29105"/>
    </cofactor>
</comment>
<evidence type="ECO:0000256" key="2">
    <source>
        <dbReference type="ARBA" id="ARBA00007749"/>
    </source>
</evidence>
<evidence type="ECO:0000256" key="3">
    <source>
        <dbReference type="ARBA" id="ARBA00022723"/>
    </source>
</evidence>
<evidence type="ECO:0000313" key="8">
    <source>
        <dbReference type="Proteomes" id="UP000249363"/>
    </source>
</evidence>
<dbReference type="STRING" id="1196081.A0A364KX73"/>
<sequence length="332" mass="36481">MSLPPANTSQAYVAVAAILAGRITAPKWSFIDTKDMAATLSFPCLAFLITRKTGACMTTASNIAVAQKSPEHILFDLGLRAERRNYTEDQQAHIKNREPVAFGPSVATTLQKNGMASTEIDWVIYSHVHWDHTGEPSDFPNASFIIGHGSSALLKRGFDAAAGSHAAFDKNLLDHRDVFELFPNLDGGNADDDSLDTANASFHSPWTPLGPFPAAMDILGDGSMFVIPSPGHLQGHINLLCRVEEKRWIYLGGDTFHHRSLLTGEAEIATWRDTEGRELCVHTNIAAAQEMFALLRKLQDQATADGVEVEIISSHDQDWYNANQDRLFPEKL</sequence>
<keyword evidence="3" id="KW-0479">Metal-binding</keyword>
<dbReference type="GO" id="GO:0016787">
    <property type="term" value="F:hydrolase activity"/>
    <property type="evidence" value="ECO:0007669"/>
    <property type="project" value="UniProtKB-KW"/>
</dbReference>
<dbReference type="OrthoDB" id="10250730at2759"/>
<keyword evidence="4" id="KW-0378">Hydrolase</keyword>
<dbReference type="PANTHER" id="PTHR42978:SF2">
    <property type="entry name" value="102 KBASES UNSTABLE REGION: FROM 1 TO 119443"/>
    <property type="match status" value="1"/>
</dbReference>
<accession>A0A364KX73</accession>
<evidence type="ECO:0000256" key="4">
    <source>
        <dbReference type="ARBA" id="ARBA00022801"/>
    </source>
</evidence>
<dbReference type="Gene3D" id="3.60.15.10">
    <property type="entry name" value="Ribonuclease Z/Hydroxyacylglutathione hydrolase-like"/>
    <property type="match status" value="1"/>
</dbReference>
<protein>
    <recommendedName>
        <fullName evidence="6">Metallo-beta-lactamase domain-containing protein</fullName>
    </recommendedName>
</protein>
<evidence type="ECO:0000313" key="7">
    <source>
        <dbReference type="EMBL" id="RAO68129.1"/>
    </source>
</evidence>